<evidence type="ECO:0000313" key="6">
    <source>
        <dbReference type="Proteomes" id="UP000784294"/>
    </source>
</evidence>
<dbReference type="PANTHER" id="PTHR45080:SF8">
    <property type="entry name" value="IG-LIKE DOMAIN-CONTAINING PROTEIN"/>
    <property type="match status" value="1"/>
</dbReference>
<evidence type="ECO:0000256" key="1">
    <source>
        <dbReference type="ARBA" id="ARBA00022729"/>
    </source>
</evidence>
<dbReference type="PROSITE" id="PS50835">
    <property type="entry name" value="IG_LIKE"/>
    <property type="match status" value="1"/>
</dbReference>
<keyword evidence="2" id="KW-1015">Disulfide bond</keyword>
<dbReference type="InterPro" id="IPR050958">
    <property type="entry name" value="Cell_Adh-Cytoskel_Orgn"/>
</dbReference>
<organism evidence="5 6">
    <name type="scientific">Protopolystoma xenopodis</name>
    <dbReference type="NCBI Taxonomy" id="117903"/>
    <lineage>
        <taxon>Eukaryota</taxon>
        <taxon>Metazoa</taxon>
        <taxon>Spiralia</taxon>
        <taxon>Lophotrochozoa</taxon>
        <taxon>Platyhelminthes</taxon>
        <taxon>Monogenea</taxon>
        <taxon>Polyopisthocotylea</taxon>
        <taxon>Polystomatidea</taxon>
        <taxon>Polystomatidae</taxon>
        <taxon>Protopolystoma</taxon>
    </lineage>
</organism>
<feature type="domain" description="Ig-like" evidence="4">
    <location>
        <begin position="170"/>
        <end position="362"/>
    </location>
</feature>
<protein>
    <recommendedName>
        <fullName evidence="4">Ig-like domain-containing protein</fullName>
    </recommendedName>
</protein>
<dbReference type="SUPFAM" id="SSF48726">
    <property type="entry name" value="Immunoglobulin"/>
    <property type="match status" value="1"/>
</dbReference>
<sequence length="380" mass="41915">MLLTKRFYETLSHFSVCTIFRCQVLEIKEVTPQHGGMYMCKAEAKNPAYRERKVFEDFNPPRILIQVQPIRGIVFVRPHILPGSPSLVPSKPRYPSRRHSCTMQSNDFPFRSRNGRDAAESASPSTSPTPSGSSSLAPSSPSSLSSEEDQNHGRFFNIDPQVASLSRQHPKIRRKSRIRNRWYTSDGPPAPVNIVAWEDGRMTLECAVRGWPNPHLMWFRGGVGSAASLAPDSNAITFDQNVKVALRTHNLVDIHHILGTKISDDDRLFETVGFPNSRFKDSEFGSEVVNEAAAEAGGGTVTGRGARIISAVSNSKNMACIGRFSLQTGVINDTTGRPVLKVSRLVVDNVMPQDATRYTCLALLDLEPLGGHGNFTDVGR</sequence>
<dbReference type="PANTHER" id="PTHR45080">
    <property type="entry name" value="CONTACTIN 5"/>
    <property type="match status" value="1"/>
</dbReference>
<dbReference type="GO" id="GO:0005886">
    <property type="term" value="C:plasma membrane"/>
    <property type="evidence" value="ECO:0007669"/>
    <property type="project" value="TreeGrafter"/>
</dbReference>
<feature type="compositionally biased region" description="Low complexity" evidence="3">
    <location>
        <begin position="121"/>
        <end position="145"/>
    </location>
</feature>
<comment type="caution">
    <text evidence="5">The sequence shown here is derived from an EMBL/GenBank/DDBJ whole genome shotgun (WGS) entry which is preliminary data.</text>
</comment>
<dbReference type="EMBL" id="CAAALY010016414">
    <property type="protein sequence ID" value="VEL12971.1"/>
    <property type="molecule type" value="Genomic_DNA"/>
</dbReference>
<evidence type="ECO:0000256" key="3">
    <source>
        <dbReference type="SAM" id="MobiDB-lite"/>
    </source>
</evidence>
<evidence type="ECO:0000259" key="4">
    <source>
        <dbReference type="PROSITE" id="PS50835"/>
    </source>
</evidence>
<dbReference type="OrthoDB" id="2151624at2759"/>
<dbReference type="GO" id="GO:0007156">
    <property type="term" value="P:homophilic cell adhesion via plasma membrane adhesion molecules"/>
    <property type="evidence" value="ECO:0007669"/>
    <property type="project" value="TreeGrafter"/>
</dbReference>
<dbReference type="InterPro" id="IPR013783">
    <property type="entry name" value="Ig-like_fold"/>
</dbReference>
<reference evidence="5" key="1">
    <citation type="submission" date="2018-11" db="EMBL/GenBank/DDBJ databases">
        <authorList>
            <consortium name="Pathogen Informatics"/>
        </authorList>
    </citation>
    <scope>NUCLEOTIDE SEQUENCE</scope>
</reference>
<name>A0A448WJ37_9PLAT</name>
<feature type="region of interest" description="Disordered" evidence="3">
    <location>
        <begin position="86"/>
        <end position="160"/>
    </location>
</feature>
<dbReference type="Proteomes" id="UP000784294">
    <property type="component" value="Unassembled WGS sequence"/>
</dbReference>
<dbReference type="InterPro" id="IPR036179">
    <property type="entry name" value="Ig-like_dom_sf"/>
</dbReference>
<dbReference type="AlphaFoldDB" id="A0A448WJ37"/>
<keyword evidence="6" id="KW-1185">Reference proteome</keyword>
<dbReference type="InterPro" id="IPR007110">
    <property type="entry name" value="Ig-like_dom"/>
</dbReference>
<evidence type="ECO:0000256" key="2">
    <source>
        <dbReference type="ARBA" id="ARBA00023157"/>
    </source>
</evidence>
<proteinExistence type="predicted"/>
<dbReference type="Gene3D" id="2.60.40.10">
    <property type="entry name" value="Immunoglobulins"/>
    <property type="match status" value="1"/>
</dbReference>
<accession>A0A448WJ37</accession>
<evidence type="ECO:0000313" key="5">
    <source>
        <dbReference type="EMBL" id="VEL12971.1"/>
    </source>
</evidence>
<gene>
    <name evidence="5" type="ORF">PXEA_LOCUS6411</name>
</gene>
<keyword evidence="1" id="KW-0732">Signal</keyword>